<evidence type="ECO:0008006" key="3">
    <source>
        <dbReference type="Google" id="ProtNLM"/>
    </source>
</evidence>
<name>A0ABT6RHS1_9BACT</name>
<proteinExistence type="predicted"/>
<keyword evidence="2" id="KW-1185">Reference proteome</keyword>
<gene>
    <name evidence="1" type="ORF">QJ048_20195</name>
</gene>
<organism evidence="1 2">
    <name type="scientific">Pinibacter soli</name>
    <dbReference type="NCBI Taxonomy" id="3044211"/>
    <lineage>
        <taxon>Bacteria</taxon>
        <taxon>Pseudomonadati</taxon>
        <taxon>Bacteroidota</taxon>
        <taxon>Chitinophagia</taxon>
        <taxon>Chitinophagales</taxon>
        <taxon>Chitinophagaceae</taxon>
        <taxon>Pinibacter</taxon>
    </lineage>
</organism>
<accession>A0ABT6RHS1</accession>
<dbReference type="RefSeq" id="WP_282336241.1">
    <property type="nucleotide sequence ID" value="NZ_JASBRG010000007.1"/>
</dbReference>
<dbReference type="Proteomes" id="UP001226434">
    <property type="component" value="Unassembled WGS sequence"/>
</dbReference>
<comment type="caution">
    <text evidence="1">The sequence shown here is derived from an EMBL/GenBank/DDBJ whole genome shotgun (WGS) entry which is preliminary data.</text>
</comment>
<evidence type="ECO:0000313" key="2">
    <source>
        <dbReference type="Proteomes" id="UP001226434"/>
    </source>
</evidence>
<dbReference type="EMBL" id="JASBRG010000007">
    <property type="protein sequence ID" value="MDI3322121.1"/>
    <property type="molecule type" value="Genomic_DNA"/>
</dbReference>
<sequence>MKPSLVYIILLFSLKIYAQVSIKNTSLIKPDTNVLAYGSENILVVSGTSAKVDLVSRVGNAVTPTGSNQFAIRARNLNPDTLSVLSGKKLLLKKTFLIDTTFSIKVHVGNITNDTATVGEILANGGIKIVVNSLRNKPLSIVGFYTTFIGPASDTLAKLIQHNGNLFSSEQQTVIRGLTKNSKIMIDVVLRGSDSRDRAVGPYFIFVK</sequence>
<evidence type="ECO:0000313" key="1">
    <source>
        <dbReference type="EMBL" id="MDI3322121.1"/>
    </source>
</evidence>
<reference evidence="1 2" key="1">
    <citation type="submission" date="2023-05" db="EMBL/GenBank/DDBJ databases">
        <title>Genome sequence of Pinibacter sp. MAH-24.</title>
        <authorList>
            <person name="Huq M.A."/>
        </authorList>
    </citation>
    <scope>NUCLEOTIDE SEQUENCE [LARGE SCALE GENOMIC DNA]</scope>
    <source>
        <strain evidence="1 2">MAH-24</strain>
    </source>
</reference>
<protein>
    <recommendedName>
        <fullName evidence="3">Gliding motility-associated protein GldM C-terminal domain-containing protein</fullName>
    </recommendedName>
</protein>